<reference evidence="2" key="1">
    <citation type="submission" date="2016-10" db="EMBL/GenBank/DDBJ databases">
        <authorList>
            <person name="Varghese N."/>
            <person name="Submissions S."/>
        </authorList>
    </citation>
    <scope>NUCLEOTIDE SEQUENCE [LARGE SCALE GENOMIC DNA]</scope>
    <source>
        <strain evidence="2">LMG 26416</strain>
    </source>
</reference>
<dbReference type="EMBL" id="FOAJ01000005">
    <property type="protein sequence ID" value="SEL16071.1"/>
    <property type="molecule type" value="Genomic_DNA"/>
</dbReference>
<gene>
    <name evidence="1" type="ORF">SAMN05192542_105237</name>
</gene>
<dbReference type="Proteomes" id="UP000199120">
    <property type="component" value="Unassembled WGS sequence"/>
</dbReference>
<sequence length="89" mass="9817">MQRTYEYKGFTLEVFVEADFKVPKSAHAPASVGHVALVRIFRDGVQISTFSPLRFGDLAGRAFGSDVEALMGGYSAARKVIDDLFTRDD</sequence>
<keyword evidence="2" id="KW-1185">Reference proteome</keyword>
<dbReference type="STRING" id="416943.SAMN05445871_1463"/>
<evidence type="ECO:0000313" key="2">
    <source>
        <dbReference type="Proteomes" id="UP000199120"/>
    </source>
</evidence>
<accession>A0A1H7MYC0</accession>
<dbReference type="OrthoDB" id="9026016at2"/>
<dbReference type="AlphaFoldDB" id="A0A1H7MYC0"/>
<name>A0A1H7MYC0_9BURK</name>
<organism evidence="1 2">
    <name type="scientific">Paraburkholderia caballeronis</name>
    <dbReference type="NCBI Taxonomy" id="416943"/>
    <lineage>
        <taxon>Bacteria</taxon>
        <taxon>Pseudomonadati</taxon>
        <taxon>Pseudomonadota</taxon>
        <taxon>Betaproteobacteria</taxon>
        <taxon>Burkholderiales</taxon>
        <taxon>Burkholderiaceae</taxon>
        <taxon>Paraburkholderia</taxon>
    </lineage>
</organism>
<proteinExistence type="predicted"/>
<protein>
    <submittedName>
        <fullName evidence="1">Uncharacterized protein</fullName>
    </submittedName>
</protein>
<evidence type="ECO:0000313" key="1">
    <source>
        <dbReference type="EMBL" id="SEL16071.1"/>
    </source>
</evidence>